<feature type="compositionally biased region" description="Pro residues" evidence="9">
    <location>
        <begin position="280"/>
        <end position="291"/>
    </location>
</feature>
<feature type="region of interest" description="Disordered" evidence="9">
    <location>
        <begin position="81"/>
        <end position="159"/>
    </location>
</feature>
<dbReference type="HOGENOM" id="CLU_016733_10_1_11"/>
<dbReference type="GO" id="GO:0004742">
    <property type="term" value="F:dihydrolipoyllysine-residue acetyltransferase activity"/>
    <property type="evidence" value="ECO:0007669"/>
    <property type="project" value="UniProtKB-EC"/>
</dbReference>
<organism evidence="12 13">
    <name type="scientific">Beutenbergia cavernae (strain ATCC BAA-8 / DSM 12333 / CCUG 43141 / JCM 11478 / NBRC 16432 / NCIMB 13614 / HKI 0122)</name>
    <dbReference type="NCBI Taxonomy" id="471853"/>
    <lineage>
        <taxon>Bacteria</taxon>
        <taxon>Bacillati</taxon>
        <taxon>Actinomycetota</taxon>
        <taxon>Actinomycetes</taxon>
        <taxon>Micrococcales</taxon>
        <taxon>Beutenbergiaceae</taxon>
        <taxon>Beutenbergia</taxon>
    </lineage>
</organism>
<evidence type="ECO:0000256" key="9">
    <source>
        <dbReference type="SAM" id="MobiDB-lite"/>
    </source>
</evidence>
<feature type="compositionally biased region" description="Low complexity" evidence="9">
    <location>
        <begin position="267"/>
        <end position="279"/>
    </location>
</feature>
<dbReference type="InterPro" id="IPR050743">
    <property type="entry name" value="2-oxoacid_DH_E2_comp"/>
</dbReference>
<dbReference type="FunFam" id="3.30.559.10:FF:000007">
    <property type="entry name" value="Dihydrolipoamide acetyltransferase component of pyruvate dehydrogenase complex"/>
    <property type="match status" value="1"/>
</dbReference>
<evidence type="ECO:0000256" key="7">
    <source>
        <dbReference type="ARBA" id="ARBA00048370"/>
    </source>
</evidence>
<protein>
    <recommendedName>
        <fullName evidence="8">Dihydrolipoamide acetyltransferase component of pyruvate dehydrogenase complex</fullName>
        <ecNumber evidence="8">2.3.1.-</ecNumber>
    </recommendedName>
</protein>
<evidence type="ECO:0000313" key="13">
    <source>
        <dbReference type="Proteomes" id="UP000007962"/>
    </source>
</evidence>
<dbReference type="InterPro" id="IPR011053">
    <property type="entry name" value="Single_hybrid_motif"/>
</dbReference>
<dbReference type="Pfam" id="PF02817">
    <property type="entry name" value="E3_binding"/>
    <property type="match status" value="1"/>
</dbReference>
<dbReference type="PROSITE" id="PS00189">
    <property type="entry name" value="LIPOYL"/>
    <property type="match status" value="2"/>
</dbReference>
<feature type="compositionally biased region" description="Low complexity" evidence="9">
    <location>
        <begin position="292"/>
        <end position="313"/>
    </location>
</feature>
<sequence length="626" mass="63703">MSETVKMPALGESVTEGTVTRWLKAVGDTVAVDEPLLEVSTDKVDTEIPSPIAGVLQKILAEEDDTVEVGADLAVIGADAEAASDEGAPEAPAAEGQAEAAPEAGAEAPAEEAPQQAAEEQPPAPEPAPEPEQAAPAEESAPAPAAQAEQPAAAASAEAGTDVTLPALGESVTEGTITRWLKAVGDEIAVDEPLLEVSTDKVDTEIPSPVAGTVLEILAAEDETVEVGAVLARVGAAAPEAKAPEPEPQAAPEPEPAAAEPEEAKAEPSAAEPEQAAAPEPEPAPAAPAPAPAAAAPAATTPEPAPRPSAAEALSGTSTTYVTPLVRKLAGQHGVDLEGLTGTGVGGRIRKQDVLDAAEAAKAAAAAPAAAAPAAPAGPAATVLPVSPLRGTREKMSRLRKIVAQRMVESLQVSAQLTTVVEVDVTRIARLRDRAKADFATREGAKLTYLPFFALATTEALKAYPKLNASIEGEEIVYHGAENVGIAVDTDRGLVVPVVKDAGDLNIAGFARKIADLASRTRANKAVPDELSGGTFTLTNTGSGGALFDTPILLQPQVGILGIGTIVKRPMVVKDADGAEVIAVRSMVYLALSYDHRLVDGADAGRFLTAIKNRLEEGAFESDLGL</sequence>
<feature type="domain" description="Peripheral subunit-binding (PSBD)" evidence="11">
    <location>
        <begin position="321"/>
        <end position="358"/>
    </location>
</feature>
<comment type="catalytic activity">
    <reaction evidence="7">
        <text>N(6)-[(R)-dihydrolipoyl]-L-lysyl-[protein] + acetyl-CoA = N(6)-[(R)-S(8)-acetyldihydrolipoyl]-L-lysyl-[protein] + CoA</text>
        <dbReference type="Rhea" id="RHEA:17017"/>
        <dbReference type="Rhea" id="RHEA-COMP:10475"/>
        <dbReference type="Rhea" id="RHEA-COMP:10478"/>
        <dbReference type="ChEBI" id="CHEBI:57287"/>
        <dbReference type="ChEBI" id="CHEBI:57288"/>
        <dbReference type="ChEBI" id="CHEBI:83100"/>
        <dbReference type="ChEBI" id="CHEBI:83111"/>
        <dbReference type="EC" id="2.3.1.12"/>
    </reaction>
</comment>
<dbReference type="PROSITE" id="PS51826">
    <property type="entry name" value="PSBD"/>
    <property type="match status" value="1"/>
</dbReference>
<dbReference type="PANTHER" id="PTHR43178">
    <property type="entry name" value="DIHYDROLIPOAMIDE ACETYLTRANSFERASE COMPONENT OF PYRUVATE DEHYDROGENASE COMPLEX"/>
    <property type="match status" value="1"/>
</dbReference>
<dbReference type="Gene3D" id="4.10.320.10">
    <property type="entry name" value="E3-binding domain"/>
    <property type="match status" value="1"/>
</dbReference>
<dbReference type="SUPFAM" id="SSF52777">
    <property type="entry name" value="CoA-dependent acyltransferases"/>
    <property type="match status" value="1"/>
</dbReference>
<dbReference type="SUPFAM" id="SSF47005">
    <property type="entry name" value="Peripheral subunit-binding domain of 2-oxo acid dehydrogenase complex"/>
    <property type="match status" value="1"/>
</dbReference>
<evidence type="ECO:0000256" key="6">
    <source>
        <dbReference type="ARBA" id="ARBA00023315"/>
    </source>
</evidence>
<comment type="cofactor">
    <cofactor evidence="1 8">
        <name>(R)-lipoate</name>
        <dbReference type="ChEBI" id="CHEBI:83088"/>
    </cofactor>
</comment>
<keyword evidence="6 8" id="KW-0012">Acyltransferase</keyword>
<dbReference type="InterPro" id="IPR003016">
    <property type="entry name" value="2-oxoA_DH_lipoyl-BS"/>
</dbReference>
<dbReference type="InterPro" id="IPR004167">
    <property type="entry name" value="PSBD"/>
</dbReference>
<keyword evidence="3 8" id="KW-0808">Transferase</keyword>
<accession>C5C4Z0</accession>
<dbReference type="InterPro" id="IPR000089">
    <property type="entry name" value="Biotin_lipoyl"/>
</dbReference>
<dbReference type="GO" id="GO:0005737">
    <property type="term" value="C:cytoplasm"/>
    <property type="evidence" value="ECO:0007669"/>
    <property type="project" value="TreeGrafter"/>
</dbReference>
<feature type="domain" description="Lipoyl-binding" evidence="10">
    <location>
        <begin position="160"/>
        <end position="235"/>
    </location>
</feature>
<evidence type="ECO:0000256" key="5">
    <source>
        <dbReference type="ARBA" id="ARBA00022823"/>
    </source>
</evidence>
<dbReference type="OrthoDB" id="9805770at2"/>
<dbReference type="FunFam" id="2.40.50.100:FF:000023">
    <property type="entry name" value="Dihydrolipoamide acetyltransferase component of pyruvate dehydrogenase complex"/>
    <property type="match status" value="1"/>
</dbReference>
<dbReference type="KEGG" id="bcv:Bcav_1862"/>
<evidence type="ECO:0000256" key="3">
    <source>
        <dbReference type="ARBA" id="ARBA00022679"/>
    </source>
</evidence>
<evidence type="ECO:0000259" key="10">
    <source>
        <dbReference type="PROSITE" id="PS50968"/>
    </source>
</evidence>
<keyword evidence="13" id="KW-1185">Reference proteome</keyword>
<evidence type="ECO:0000256" key="1">
    <source>
        <dbReference type="ARBA" id="ARBA00001938"/>
    </source>
</evidence>
<proteinExistence type="inferred from homology"/>
<feature type="compositionally biased region" description="Pro residues" evidence="9">
    <location>
        <begin position="246"/>
        <end position="255"/>
    </location>
</feature>
<dbReference type="EC" id="2.3.1.-" evidence="8"/>
<dbReference type="STRING" id="471853.Bcav_1862"/>
<dbReference type="PROSITE" id="PS50968">
    <property type="entry name" value="BIOTINYL_LIPOYL"/>
    <property type="match status" value="2"/>
</dbReference>
<dbReference type="AlphaFoldDB" id="C5C4Z0"/>
<feature type="domain" description="Lipoyl-binding" evidence="10">
    <location>
        <begin position="2"/>
        <end position="77"/>
    </location>
</feature>
<evidence type="ECO:0000256" key="4">
    <source>
        <dbReference type="ARBA" id="ARBA00022737"/>
    </source>
</evidence>
<evidence type="ECO:0000256" key="2">
    <source>
        <dbReference type="ARBA" id="ARBA00007317"/>
    </source>
</evidence>
<feature type="region of interest" description="Disordered" evidence="9">
    <location>
        <begin position="238"/>
        <end position="317"/>
    </location>
</feature>
<keyword evidence="5 8" id="KW-0450">Lipoyl</keyword>
<dbReference type="eggNOG" id="COG0508">
    <property type="taxonomic scope" value="Bacteria"/>
</dbReference>
<dbReference type="Pfam" id="PF00198">
    <property type="entry name" value="2-oxoacid_dh"/>
    <property type="match status" value="1"/>
</dbReference>
<dbReference type="Gene3D" id="2.40.50.100">
    <property type="match status" value="2"/>
</dbReference>
<dbReference type="CDD" id="cd06849">
    <property type="entry name" value="lipoyl_domain"/>
    <property type="match status" value="2"/>
</dbReference>
<dbReference type="InterPro" id="IPR036625">
    <property type="entry name" value="E3-bd_dom_sf"/>
</dbReference>
<keyword evidence="4" id="KW-0677">Repeat</keyword>
<feature type="compositionally biased region" description="Low complexity" evidence="9">
    <location>
        <begin position="131"/>
        <end position="159"/>
    </location>
</feature>
<gene>
    <name evidence="12" type="ordered locus">Bcav_1862</name>
</gene>
<dbReference type="RefSeq" id="WP_015882358.1">
    <property type="nucleotide sequence ID" value="NC_012669.1"/>
</dbReference>
<name>C5C4Z0_BEUC1</name>
<evidence type="ECO:0000313" key="12">
    <source>
        <dbReference type="EMBL" id="ACQ80118.1"/>
    </source>
</evidence>
<dbReference type="InterPro" id="IPR023213">
    <property type="entry name" value="CAT-like_dom_sf"/>
</dbReference>
<dbReference type="InterPro" id="IPR014276">
    <property type="entry name" value="2-oxoglutarate_DH_E2"/>
</dbReference>
<comment type="similarity">
    <text evidence="2 8">Belongs to the 2-oxoacid dehydrogenase family.</text>
</comment>
<dbReference type="InterPro" id="IPR001078">
    <property type="entry name" value="2-oxoacid_DH_actylTfrase"/>
</dbReference>
<dbReference type="SUPFAM" id="SSF51230">
    <property type="entry name" value="Single hybrid motif"/>
    <property type="match status" value="2"/>
</dbReference>
<dbReference type="Pfam" id="PF00364">
    <property type="entry name" value="Biotin_lipoyl"/>
    <property type="match status" value="2"/>
</dbReference>
<reference evidence="12 13" key="1">
    <citation type="journal article" date="2009" name="Stand. Genomic Sci.">
        <title>Complete genome sequence of Beutenbergia cavernae type strain (HKI 0122).</title>
        <authorList>
            <person name="Land M."/>
            <person name="Pukall R."/>
            <person name="Abt B."/>
            <person name="Goker M."/>
            <person name="Rohde M."/>
            <person name="Glavina Del Rio T."/>
            <person name="Tice H."/>
            <person name="Copeland A."/>
            <person name="Cheng J.F."/>
            <person name="Lucas S."/>
            <person name="Chen F."/>
            <person name="Nolan M."/>
            <person name="Bruce D."/>
            <person name="Goodwin L."/>
            <person name="Pitluck S."/>
            <person name="Ivanova N."/>
            <person name="Mavromatis K."/>
            <person name="Ovchinnikova G."/>
            <person name="Pati A."/>
            <person name="Chen A."/>
            <person name="Palaniappan K."/>
            <person name="Hauser L."/>
            <person name="Chang Y.J."/>
            <person name="Jefferies C.C."/>
            <person name="Saunders E."/>
            <person name="Brettin T."/>
            <person name="Detter J.C."/>
            <person name="Han C."/>
            <person name="Chain P."/>
            <person name="Bristow J."/>
            <person name="Eisen J.A."/>
            <person name="Markowitz V."/>
            <person name="Hugenholtz P."/>
            <person name="Kyrpides N.C."/>
            <person name="Klenk H.P."/>
            <person name="Lapidus A."/>
        </authorList>
    </citation>
    <scope>NUCLEOTIDE SEQUENCE [LARGE SCALE GENOMIC DNA]</scope>
    <source>
        <strain evidence="13">ATCC BAA-8 / DSM 12333 / NBRC 16432</strain>
    </source>
</reference>
<dbReference type="Gene3D" id="3.30.559.10">
    <property type="entry name" value="Chloramphenicol acetyltransferase-like domain"/>
    <property type="match status" value="1"/>
</dbReference>
<dbReference type="PANTHER" id="PTHR43178:SF5">
    <property type="entry name" value="LIPOAMIDE ACYLTRANSFERASE COMPONENT OF BRANCHED-CHAIN ALPHA-KETO ACID DEHYDROGENASE COMPLEX, MITOCHONDRIAL"/>
    <property type="match status" value="1"/>
</dbReference>
<dbReference type="NCBIfam" id="TIGR02927">
    <property type="entry name" value="SucB_Actino"/>
    <property type="match status" value="1"/>
</dbReference>
<dbReference type="Proteomes" id="UP000007962">
    <property type="component" value="Chromosome"/>
</dbReference>
<evidence type="ECO:0000256" key="8">
    <source>
        <dbReference type="RuleBase" id="RU003423"/>
    </source>
</evidence>
<dbReference type="EMBL" id="CP001618">
    <property type="protein sequence ID" value="ACQ80118.1"/>
    <property type="molecule type" value="Genomic_DNA"/>
</dbReference>
<feature type="compositionally biased region" description="Low complexity" evidence="9">
    <location>
        <begin position="89"/>
        <end position="121"/>
    </location>
</feature>
<evidence type="ECO:0000259" key="11">
    <source>
        <dbReference type="PROSITE" id="PS51826"/>
    </source>
</evidence>
<dbReference type="GO" id="GO:0031405">
    <property type="term" value="F:lipoic acid binding"/>
    <property type="evidence" value="ECO:0007669"/>
    <property type="project" value="TreeGrafter"/>
</dbReference>